<reference evidence="8 9" key="1">
    <citation type="submission" date="2020-08" db="EMBL/GenBank/DDBJ databases">
        <title>Genomic Encyclopedia of Type Strains, Phase IV (KMG-IV): sequencing the most valuable type-strain genomes for metagenomic binning, comparative biology and taxonomic classification.</title>
        <authorList>
            <person name="Goeker M."/>
        </authorList>
    </citation>
    <scope>NUCLEOTIDE SEQUENCE [LARGE SCALE GENOMIC DNA]</scope>
    <source>
        <strain evidence="8 9">DSM 102189</strain>
    </source>
</reference>
<evidence type="ECO:0000313" key="9">
    <source>
        <dbReference type="Proteomes" id="UP000538147"/>
    </source>
</evidence>
<dbReference type="InterPro" id="IPR001765">
    <property type="entry name" value="Carbonic_anhydrase"/>
</dbReference>
<evidence type="ECO:0000313" key="8">
    <source>
        <dbReference type="EMBL" id="MBB6226151.1"/>
    </source>
</evidence>
<dbReference type="SMART" id="SM00947">
    <property type="entry name" value="Pro_CA"/>
    <property type="match status" value="1"/>
</dbReference>
<keyword evidence="5 8" id="KW-0456">Lyase</keyword>
<dbReference type="SUPFAM" id="SSF53056">
    <property type="entry name" value="beta-carbonic anhydrase, cab"/>
    <property type="match status" value="1"/>
</dbReference>
<dbReference type="InterPro" id="IPR036874">
    <property type="entry name" value="Carbonic_anhydrase_sf"/>
</dbReference>
<accession>A0A841L3Y1</accession>
<comment type="caution">
    <text evidence="8">The sequence shown here is derived from an EMBL/GenBank/DDBJ whole genome shotgun (WGS) entry which is preliminary data.</text>
</comment>
<feature type="binding site" evidence="7">
    <location>
        <position position="44"/>
    </location>
    <ligand>
        <name>Zn(2+)</name>
        <dbReference type="ChEBI" id="CHEBI:29105"/>
    </ligand>
</feature>
<name>A0A841L3Y1_9SPHN</name>
<keyword evidence="4 7" id="KW-0862">Zinc</keyword>
<evidence type="ECO:0000256" key="5">
    <source>
        <dbReference type="ARBA" id="ARBA00023239"/>
    </source>
</evidence>
<dbReference type="PANTHER" id="PTHR11002:SF76">
    <property type="entry name" value="CARBONIC ANHYDRASE"/>
    <property type="match status" value="1"/>
</dbReference>
<dbReference type="AlphaFoldDB" id="A0A841L3Y1"/>
<feature type="binding site" evidence="7">
    <location>
        <position position="101"/>
    </location>
    <ligand>
        <name>Zn(2+)</name>
        <dbReference type="ChEBI" id="CHEBI:29105"/>
    </ligand>
</feature>
<evidence type="ECO:0000256" key="2">
    <source>
        <dbReference type="ARBA" id="ARBA00012925"/>
    </source>
</evidence>
<dbReference type="RefSeq" id="WP_184194321.1">
    <property type="nucleotide sequence ID" value="NZ_BMOX01000011.1"/>
</dbReference>
<gene>
    <name evidence="8" type="ORF">FHS79_000304</name>
</gene>
<evidence type="ECO:0000256" key="3">
    <source>
        <dbReference type="ARBA" id="ARBA00022723"/>
    </source>
</evidence>
<dbReference type="GO" id="GO:0008270">
    <property type="term" value="F:zinc ion binding"/>
    <property type="evidence" value="ECO:0007669"/>
    <property type="project" value="InterPro"/>
</dbReference>
<protein>
    <recommendedName>
        <fullName evidence="2">carbonic anhydrase</fullName>
        <ecNumber evidence="2">4.2.1.1</ecNumber>
    </recommendedName>
</protein>
<comment type="catalytic activity">
    <reaction evidence="6">
        <text>hydrogencarbonate + H(+) = CO2 + H2O</text>
        <dbReference type="Rhea" id="RHEA:10748"/>
        <dbReference type="ChEBI" id="CHEBI:15377"/>
        <dbReference type="ChEBI" id="CHEBI:15378"/>
        <dbReference type="ChEBI" id="CHEBI:16526"/>
        <dbReference type="ChEBI" id="CHEBI:17544"/>
        <dbReference type="EC" id="4.2.1.1"/>
    </reaction>
</comment>
<dbReference type="CDD" id="cd00883">
    <property type="entry name" value="beta_CA_cladeA"/>
    <property type="match status" value="1"/>
</dbReference>
<dbReference type="Gene3D" id="3.40.1050.10">
    <property type="entry name" value="Carbonic anhydrase"/>
    <property type="match status" value="1"/>
</dbReference>
<evidence type="ECO:0000256" key="1">
    <source>
        <dbReference type="ARBA" id="ARBA00006217"/>
    </source>
</evidence>
<evidence type="ECO:0000256" key="7">
    <source>
        <dbReference type="PIRSR" id="PIRSR601765-1"/>
    </source>
</evidence>
<organism evidence="8 9">
    <name type="scientific">Polymorphobacter multimanifer</name>
    <dbReference type="NCBI Taxonomy" id="1070431"/>
    <lineage>
        <taxon>Bacteria</taxon>
        <taxon>Pseudomonadati</taxon>
        <taxon>Pseudomonadota</taxon>
        <taxon>Alphaproteobacteria</taxon>
        <taxon>Sphingomonadales</taxon>
        <taxon>Sphingosinicellaceae</taxon>
        <taxon>Polymorphobacter</taxon>
    </lineage>
</organism>
<dbReference type="EMBL" id="JACIIV010000002">
    <property type="protein sequence ID" value="MBB6226151.1"/>
    <property type="molecule type" value="Genomic_DNA"/>
</dbReference>
<dbReference type="GO" id="GO:0004089">
    <property type="term" value="F:carbonate dehydratase activity"/>
    <property type="evidence" value="ECO:0007669"/>
    <property type="project" value="UniProtKB-EC"/>
</dbReference>
<dbReference type="Pfam" id="PF00484">
    <property type="entry name" value="Pro_CA"/>
    <property type="match status" value="1"/>
</dbReference>
<dbReference type="PANTHER" id="PTHR11002">
    <property type="entry name" value="CARBONIC ANHYDRASE"/>
    <property type="match status" value="1"/>
</dbReference>
<comment type="cofactor">
    <cofactor evidence="7">
        <name>Zn(2+)</name>
        <dbReference type="ChEBI" id="CHEBI:29105"/>
    </cofactor>
    <text evidence="7">Binds 1 zinc ion per subunit.</text>
</comment>
<dbReference type="EC" id="4.2.1.1" evidence="2"/>
<sequence>MSEYKQLILANMAWQVEKHQDDPDYFSRHAGPENPVFLWIGSSDSRVVPERITRSPPGSLYIHRNLGNLVSESDLNLMSAVEHALVDLGVKHIIVCGNHDCVTLGRALRGDAKDLIDQWLAPAREVYDNHLEEIDAMSDEESRLSRFVECNVRDQLVRLARSGPVQAAFARGQDVKLHGWVYDLRDGLIKPLMELDRHSDLADVPRPTSVLV</sequence>
<dbReference type="Proteomes" id="UP000538147">
    <property type="component" value="Unassembled WGS sequence"/>
</dbReference>
<proteinExistence type="inferred from homology"/>
<evidence type="ECO:0000256" key="4">
    <source>
        <dbReference type="ARBA" id="ARBA00022833"/>
    </source>
</evidence>
<keyword evidence="9" id="KW-1185">Reference proteome</keyword>
<comment type="similarity">
    <text evidence="1">Belongs to the beta-class carbonic anhydrase family.</text>
</comment>
<keyword evidence="3 7" id="KW-0479">Metal-binding</keyword>
<evidence type="ECO:0000256" key="6">
    <source>
        <dbReference type="ARBA" id="ARBA00048348"/>
    </source>
</evidence>